<dbReference type="InterPro" id="IPR023828">
    <property type="entry name" value="Peptidase_S8_Ser-AS"/>
</dbReference>
<feature type="chain" id="PRO_5027812464" evidence="9">
    <location>
        <begin position="39"/>
        <end position="1775"/>
    </location>
</feature>
<comment type="similarity">
    <text evidence="1 7 8">Belongs to the peptidase S8 family.</text>
</comment>
<dbReference type="Gene3D" id="3.30.70.80">
    <property type="entry name" value="Peptidase S8 propeptide/proteinase inhibitor I9"/>
    <property type="match status" value="1"/>
</dbReference>
<evidence type="ECO:0000256" key="2">
    <source>
        <dbReference type="ARBA" id="ARBA00022670"/>
    </source>
</evidence>
<protein>
    <submittedName>
        <fullName evidence="15">S8 family serine peptidase</fullName>
    </submittedName>
</protein>
<evidence type="ECO:0000256" key="6">
    <source>
        <dbReference type="PIRSR" id="PIRSR615500-1"/>
    </source>
</evidence>
<dbReference type="InterPro" id="IPR023827">
    <property type="entry name" value="Peptidase_S8_Asp-AS"/>
</dbReference>
<keyword evidence="5 7" id="KW-0720">Serine protease</keyword>
<evidence type="ECO:0000256" key="4">
    <source>
        <dbReference type="ARBA" id="ARBA00022801"/>
    </source>
</evidence>
<dbReference type="Gene3D" id="2.60.40.10">
    <property type="entry name" value="Immunoglobulins"/>
    <property type="match status" value="1"/>
</dbReference>
<dbReference type="PROSITE" id="PS51892">
    <property type="entry name" value="SUBTILASE"/>
    <property type="match status" value="1"/>
</dbReference>
<dbReference type="Pfam" id="PF05922">
    <property type="entry name" value="Inhibitor_I9"/>
    <property type="match status" value="1"/>
</dbReference>
<feature type="domain" description="PA" evidence="11">
    <location>
        <begin position="461"/>
        <end position="537"/>
    </location>
</feature>
<dbReference type="InterPro" id="IPR015500">
    <property type="entry name" value="Peptidase_S8_subtilisin-rel"/>
</dbReference>
<evidence type="ECO:0000256" key="8">
    <source>
        <dbReference type="RuleBase" id="RU003355"/>
    </source>
</evidence>
<feature type="domain" description="Subtilisin-like protease fibronectin type-III" evidence="14">
    <location>
        <begin position="712"/>
        <end position="805"/>
    </location>
</feature>
<dbReference type="GO" id="GO:0004252">
    <property type="term" value="F:serine-type endopeptidase activity"/>
    <property type="evidence" value="ECO:0007669"/>
    <property type="project" value="UniProtKB-UniRule"/>
</dbReference>
<proteinExistence type="inferred from homology"/>
<keyword evidence="4 7" id="KW-0378">Hydrolase</keyword>
<evidence type="ECO:0000259" key="13">
    <source>
        <dbReference type="Pfam" id="PF16640"/>
    </source>
</evidence>
<evidence type="ECO:0000259" key="14">
    <source>
        <dbReference type="Pfam" id="PF17766"/>
    </source>
</evidence>
<evidence type="ECO:0000256" key="5">
    <source>
        <dbReference type="ARBA" id="ARBA00022825"/>
    </source>
</evidence>
<dbReference type="Pfam" id="PF17766">
    <property type="entry name" value="fn3_6"/>
    <property type="match status" value="1"/>
</dbReference>
<dbReference type="InterPro" id="IPR032109">
    <property type="entry name" value="Big_3_5"/>
</dbReference>
<dbReference type="InterPro" id="IPR010259">
    <property type="entry name" value="S8pro/Inhibitor_I9"/>
</dbReference>
<evidence type="ECO:0000256" key="1">
    <source>
        <dbReference type="ARBA" id="ARBA00011073"/>
    </source>
</evidence>
<dbReference type="InterPro" id="IPR045051">
    <property type="entry name" value="SBT"/>
</dbReference>
<dbReference type="Pfam" id="PF00082">
    <property type="entry name" value="Peptidase_S8"/>
    <property type="match status" value="1"/>
</dbReference>
<dbReference type="Pfam" id="PF16640">
    <property type="entry name" value="Big_3_5"/>
    <property type="match status" value="1"/>
</dbReference>
<sequence>MAEPSSARRRRRVLSTWLLTASLVLSAAVTSVAAPAVAAPDESGLRAEKSQGAGAPKHGLKAGEYVVVLRDPAAARYTGGIPGLKASAERRKPFSPKSTAVRKYVDHLKGAQRSVANDAGVKPFATYQLTTNGFAARLSAKQANALANDPRVQRVVKSELLKVQDATTSTGYLGLEGADGVWQGIGGEQNAGAGVVVGVLDTGIAPENPSFAGAPLGTDAGAEPYRDGDAIVFDKSDGSQFRGVCQTGSQFGADECSTKIIGARWFVDGFGADSIGDESIGEYLSPRDGGSHGSHTASTAAGAFDVDAGQAHISGVAPAAKIAVYKVCWSGEDATTDRDDGCAFTDLLSAIDAAVADGVDVINYSIGGGSAASTNEVTDQAFMAAASAGVFVAAAAGNDGPDATTLSNASPWITTVAASTFPTPVATVSLGSGENMLGASITVPDAGITGPFVEAASLAVAGASSPRLCGPNTLDPAKAVGKIVLCDRGTVDRVAKSAEVKRAGGIGMVLVNTSPDSTDFDAHSVPTVHVDADSADLLHTYAQTTGATVTLRAGNPEQLPVSPAPQIAGFSSRGPIEVDGSDLIKPDIAAPGVNVLAAYANADGATPKWGYMSGTSMASPHVAGLAALYQGTLPAATPAEIKSAIMTSATDTVDAAGDPVADPFAQGNGQVVPKGFLDPGLVYLSDVDDWNGYLAGIGQPTSAPAVAIDGSDLNLPSIGIGSMPGRQTITRTVTATHAGTFTASVTGLPGVTATVEPSTLTFAEAGEQRTFTVSFLRTDAALEQFSTGTLTWSDGESSVRSALAVRPSAFDAPESAAGIGTTGSAEFQVSLGEDASIPVATAGLARGDRAEGTITEAEGTQRYAVDIPEGASFARFDLDTLDETGDLDLQVWRREANGDLTSIAGYSATDSPDERVDLTYLEPGTYVAIVQLYRPGQSAGVDYELTSYVVSPETTDGGLQVTPNPVAGAVGDSPTVTASWSDLAPGQYVGVVSFGDTGRQTLIEVDAGEDVPAEPGIPTLTVDPGADEWVARGADLRLTAAGLIPGATYSVSFGDGDVVRSGRAGASGAIDWTLVITDEVPLGDAVVHVRGEGADLSAAFRVTPVAISEAHVDTRTALNAQVFTTALIFFTGHGDVRYRFIATETGEVLAEGVTSVAGPAFAANTPTVPTAAVEMHAELTPVIAEGVDGPTFTTTSATPDTWEPGSVVIEPSADGASTVDVTLTNNGYYAPAVTVQYRTCDSRRIDAHLFVPTGEASQTWNVAGVTEVSVIDEYGQVLATHQVASAAACDPTAISITQDFWVTLSATPQSDGAYEAERPITMELSNRYAPRIDGFQFVVGAAPRESQPFLVKDAPTEYVEERGPIETATVQVAENTRHWALIRWNEKLGPIWLQKGWWHWSAPVSVAELQSGDATPPTTTLSWTPAEPDGEHGWYVSKPSFTLSATDVGGSGVGAVQYRIGGGRWLDYVKPVTVDAQGEAVVQYRTTDTAGNAEEIRSTTVRVDSVAPTSTASAEVVGDAMRVSVDADDAASRVAGTSVRVDDGEWAAYTAPIAVAGAGEHVVEYRSTDFAGNQEEVRRLTVIVPAAPAPDSRAPSTVSASADEVVFGDDASIDVKVTPAAHGRIEVRLGGELLGWANAGNGKATVKLKNVTLTPGEHLLGVTYEGDRKTAPSATTLELTVSKATPKVSVKAAKKVDASSTTIEVRVAGVAERAATGAVKVSVGSRTLSIEAAEAWVPVRIDGLSQGDNEITVMYEGDVHYAAGSAKAVIKAQLR</sequence>
<keyword evidence="3 9" id="KW-0732">Signal</keyword>
<dbReference type="PRINTS" id="PR00723">
    <property type="entry name" value="SUBTILISIN"/>
</dbReference>
<feature type="active site" description="Charge relay system" evidence="6 7">
    <location>
        <position position="616"/>
    </location>
</feature>
<gene>
    <name evidence="15" type="ORF">FVO59_06400</name>
</gene>
<feature type="active site" description="Charge relay system" evidence="6 7">
    <location>
        <position position="201"/>
    </location>
</feature>
<dbReference type="PROSITE" id="PS00138">
    <property type="entry name" value="SUBTILASE_SER"/>
    <property type="match status" value="1"/>
</dbReference>
<dbReference type="InterPro" id="IPR013783">
    <property type="entry name" value="Ig-like_fold"/>
</dbReference>
<dbReference type="Gene3D" id="3.50.30.30">
    <property type="match status" value="1"/>
</dbReference>
<evidence type="ECO:0000256" key="7">
    <source>
        <dbReference type="PROSITE-ProRule" id="PRU01240"/>
    </source>
</evidence>
<dbReference type="CDD" id="cd02120">
    <property type="entry name" value="PA_subtilisin_like"/>
    <property type="match status" value="1"/>
</dbReference>
<dbReference type="SUPFAM" id="SSF52743">
    <property type="entry name" value="Subtilisin-like"/>
    <property type="match status" value="1"/>
</dbReference>
<dbReference type="InterPro" id="IPR058094">
    <property type="entry name" value="Ig-like_OmpL47-like"/>
</dbReference>
<evidence type="ECO:0000313" key="15">
    <source>
        <dbReference type="EMBL" id="QMU96893.1"/>
    </source>
</evidence>
<dbReference type="Pfam" id="PF02225">
    <property type="entry name" value="PA"/>
    <property type="match status" value="1"/>
</dbReference>
<dbReference type="Gene3D" id="3.40.50.200">
    <property type="entry name" value="Peptidase S8/S53 domain"/>
    <property type="match status" value="1"/>
</dbReference>
<evidence type="ECO:0000259" key="10">
    <source>
        <dbReference type="Pfam" id="PF00082"/>
    </source>
</evidence>
<evidence type="ECO:0000313" key="16">
    <source>
        <dbReference type="Proteomes" id="UP000515708"/>
    </source>
</evidence>
<evidence type="ECO:0000256" key="9">
    <source>
        <dbReference type="SAM" id="SignalP"/>
    </source>
</evidence>
<accession>A0A7D7WGS9</accession>
<evidence type="ECO:0000259" key="11">
    <source>
        <dbReference type="Pfam" id="PF02225"/>
    </source>
</evidence>
<dbReference type="InterPro" id="IPR000209">
    <property type="entry name" value="Peptidase_S8/S53_dom"/>
</dbReference>
<feature type="domain" description="Bacterial Ig-like" evidence="13">
    <location>
        <begin position="1599"/>
        <end position="1681"/>
    </location>
</feature>
<dbReference type="EMBL" id="CP043732">
    <property type="protein sequence ID" value="QMU96893.1"/>
    <property type="molecule type" value="Genomic_DNA"/>
</dbReference>
<dbReference type="GO" id="GO:0006508">
    <property type="term" value="P:proteolysis"/>
    <property type="evidence" value="ECO:0007669"/>
    <property type="project" value="UniProtKB-KW"/>
</dbReference>
<dbReference type="InterPro" id="IPR041469">
    <property type="entry name" value="Subtilisin-like_FN3"/>
</dbReference>
<feature type="signal peptide" evidence="9">
    <location>
        <begin position="1"/>
        <end position="38"/>
    </location>
</feature>
<dbReference type="InterPro" id="IPR003137">
    <property type="entry name" value="PA_domain"/>
</dbReference>
<dbReference type="GO" id="GO:0005975">
    <property type="term" value="P:carbohydrate metabolic process"/>
    <property type="evidence" value="ECO:0007669"/>
    <property type="project" value="UniProtKB-ARBA"/>
</dbReference>
<feature type="domain" description="Peptidase S8/S53" evidence="10">
    <location>
        <begin position="192"/>
        <end position="668"/>
    </location>
</feature>
<name>A0A7D7WGS9_9MICO</name>
<evidence type="ECO:0000259" key="12">
    <source>
        <dbReference type="Pfam" id="PF05922"/>
    </source>
</evidence>
<dbReference type="InterPro" id="IPR036852">
    <property type="entry name" value="Peptidase_S8/S53_dom_sf"/>
</dbReference>
<feature type="domain" description="Inhibitor I9" evidence="12">
    <location>
        <begin position="65"/>
        <end position="163"/>
    </location>
</feature>
<reference evidence="15 16" key="1">
    <citation type="journal article" date="2020" name="Front. Microbiol.">
        <title>Design of Bacterial Strain-Specific qPCR Assays Using NGS Data and Publicly Available Resources and Its Application to Track Biocontrol Strains.</title>
        <authorList>
            <person name="Hernandez I."/>
            <person name="Sant C."/>
            <person name="Martinez R."/>
            <person name="Fernandez C."/>
        </authorList>
    </citation>
    <scope>NUCLEOTIDE SEQUENCE [LARGE SCALE GENOMIC DNA]</scope>
    <source>
        <strain evidence="15 16">B24</strain>
    </source>
</reference>
<dbReference type="PROSITE" id="PS00136">
    <property type="entry name" value="SUBTILASE_ASP"/>
    <property type="match status" value="1"/>
</dbReference>
<dbReference type="RefSeq" id="WP_182255820.1">
    <property type="nucleotide sequence ID" value="NZ_CP043732.1"/>
</dbReference>
<dbReference type="InterPro" id="IPR037045">
    <property type="entry name" value="S8pro/Inhibitor_I9_sf"/>
</dbReference>
<feature type="active site" description="Charge relay system" evidence="6 7">
    <location>
        <position position="292"/>
    </location>
</feature>
<organism evidence="15 16">
    <name type="scientific">Microbacterium esteraromaticum</name>
    <dbReference type="NCBI Taxonomy" id="57043"/>
    <lineage>
        <taxon>Bacteria</taxon>
        <taxon>Bacillati</taxon>
        <taxon>Actinomycetota</taxon>
        <taxon>Actinomycetes</taxon>
        <taxon>Micrococcales</taxon>
        <taxon>Microbacteriaceae</taxon>
        <taxon>Microbacterium</taxon>
    </lineage>
</organism>
<dbReference type="NCBIfam" id="NF047446">
    <property type="entry name" value="barrel_OmpL47"/>
    <property type="match status" value="2"/>
</dbReference>
<dbReference type="PANTHER" id="PTHR10795">
    <property type="entry name" value="PROPROTEIN CONVERTASE SUBTILISIN/KEXIN"/>
    <property type="match status" value="1"/>
</dbReference>
<keyword evidence="2 7" id="KW-0645">Protease</keyword>
<dbReference type="Gene3D" id="2.60.40.2310">
    <property type="match status" value="1"/>
</dbReference>
<dbReference type="Proteomes" id="UP000515708">
    <property type="component" value="Chromosome"/>
</dbReference>
<dbReference type="Gene3D" id="2.60.120.380">
    <property type="match status" value="1"/>
</dbReference>
<evidence type="ECO:0000256" key="3">
    <source>
        <dbReference type="ARBA" id="ARBA00022729"/>
    </source>
</evidence>